<accession>A0A502G2D0</accession>
<dbReference type="Gene3D" id="3.40.190.10">
    <property type="entry name" value="Periplasmic binding protein-like II"/>
    <property type="match status" value="1"/>
</dbReference>
<dbReference type="Proteomes" id="UP000317078">
    <property type="component" value="Unassembled WGS sequence"/>
</dbReference>
<evidence type="ECO:0000313" key="2">
    <source>
        <dbReference type="EMBL" id="TPG55722.1"/>
    </source>
</evidence>
<dbReference type="PANTHER" id="PTHR42928:SF5">
    <property type="entry name" value="BLR1237 PROTEIN"/>
    <property type="match status" value="1"/>
</dbReference>
<dbReference type="InterPro" id="IPR005064">
    <property type="entry name" value="BUG"/>
</dbReference>
<keyword evidence="3" id="KW-1185">Reference proteome</keyword>
<dbReference type="InterPro" id="IPR042100">
    <property type="entry name" value="Bug_dom1"/>
</dbReference>
<dbReference type="EMBL" id="RCZP01000012">
    <property type="protein sequence ID" value="TPG55722.1"/>
    <property type="molecule type" value="Genomic_DNA"/>
</dbReference>
<evidence type="ECO:0000313" key="3">
    <source>
        <dbReference type="Proteomes" id="UP000317078"/>
    </source>
</evidence>
<dbReference type="AlphaFoldDB" id="A0A502G2D0"/>
<dbReference type="SUPFAM" id="SSF53850">
    <property type="entry name" value="Periplasmic binding protein-like II"/>
    <property type="match status" value="1"/>
</dbReference>
<organism evidence="2 3">
    <name type="scientific">Muricoccus nepalensis</name>
    <dbReference type="NCBI Taxonomy" id="1854500"/>
    <lineage>
        <taxon>Bacteria</taxon>
        <taxon>Pseudomonadati</taxon>
        <taxon>Pseudomonadota</taxon>
        <taxon>Alphaproteobacteria</taxon>
        <taxon>Acetobacterales</taxon>
        <taxon>Roseomonadaceae</taxon>
        <taxon>Muricoccus</taxon>
    </lineage>
</organism>
<dbReference type="RefSeq" id="WP_140884255.1">
    <property type="nucleotide sequence ID" value="NZ_RCZP01000012.1"/>
</dbReference>
<evidence type="ECO:0000256" key="1">
    <source>
        <dbReference type="ARBA" id="ARBA00006987"/>
    </source>
</evidence>
<gene>
    <name evidence="2" type="ORF">EAH89_14275</name>
</gene>
<sequence length="333" mass="34696">MKAIVRRSAIALGLGLAATPLRRTLAQETATYPNHPVRLLVGFAPGGSLDFAARSLSERLTARLGQSFVVENRAGATGNVAAEAVARAAPPRDGHLLLMGNVQNLAVNAASQRDLGFDPARDLLPVAQVATVPYVVAVPAELPVRSMAELIALARQQPGRLNAGTPGVGSLQHLALELLKARAGVLDIAHVPFRGGSEVARELIGGRLQIGIDTLVSFGPGVEAGRIRPLATLHAERLPGHPGLPTVAETTGLDGVEASGWIGIAGPSGMPRQALARLEAAVAWAMMETDLPARMDAQGLVARFGDTQAFGVLVASEREKWARVVREAGITLG</sequence>
<protein>
    <submittedName>
        <fullName evidence="2">Tripartite tricarboxylate transporter substrate binding protein</fullName>
    </submittedName>
</protein>
<dbReference type="PIRSF" id="PIRSF017082">
    <property type="entry name" value="YflP"/>
    <property type="match status" value="1"/>
</dbReference>
<name>A0A502G2D0_9PROT</name>
<dbReference type="PANTHER" id="PTHR42928">
    <property type="entry name" value="TRICARBOXYLATE-BINDING PROTEIN"/>
    <property type="match status" value="1"/>
</dbReference>
<comment type="caution">
    <text evidence="2">The sequence shown here is derived from an EMBL/GenBank/DDBJ whole genome shotgun (WGS) entry which is preliminary data.</text>
</comment>
<comment type="similarity">
    <text evidence="1">Belongs to the UPF0065 (bug) family.</text>
</comment>
<proteinExistence type="inferred from homology"/>
<reference evidence="2 3" key="1">
    <citation type="journal article" date="2019" name="Environ. Microbiol.">
        <title>Species interactions and distinct microbial communities in high Arctic permafrost affected cryosols are associated with the CH4 and CO2 gas fluxes.</title>
        <authorList>
            <person name="Altshuler I."/>
            <person name="Hamel J."/>
            <person name="Turney S."/>
            <person name="Magnuson E."/>
            <person name="Levesque R."/>
            <person name="Greer C."/>
            <person name="Whyte L.G."/>
        </authorList>
    </citation>
    <scope>NUCLEOTIDE SEQUENCE [LARGE SCALE GENOMIC DNA]</scope>
    <source>
        <strain evidence="2 3">S9.3B</strain>
    </source>
</reference>
<dbReference type="Pfam" id="PF03401">
    <property type="entry name" value="TctC"/>
    <property type="match status" value="1"/>
</dbReference>
<dbReference type="OrthoDB" id="7259371at2"/>
<dbReference type="Gene3D" id="3.40.190.150">
    <property type="entry name" value="Bordetella uptake gene, domain 1"/>
    <property type="match status" value="1"/>
</dbReference>